<keyword evidence="2 8" id="KW-0813">Transport</keyword>
<feature type="signal peptide" evidence="10">
    <location>
        <begin position="1"/>
        <end position="25"/>
    </location>
</feature>
<dbReference type="InterPro" id="IPR036942">
    <property type="entry name" value="Beta-barrel_TonB_sf"/>
</dbReference>
<dbReference type="PATRIC" id="fig|1234595.3.peg.2354"/>
<gene>
    <name evidence="13" type="ORF">C725_2352</name>
</gene>
<feature type="chain" id="PRO_5004025720" evidence="10">
    <location>
        <begin position="26"/>
        <end position="1101"/>
    </location>
</feature>
<organism evidence="13 14">
    <name type="scientific">Pacificimonas flava</name>
    <dbReference type="NCBI Taxonomy" id="1234595"/>
    <lineage>
        <taxon>Bacteria</taxon>
        <taxon>Pseudomonadati</taxon>
        <taxon>Pseudomonadota</taxon>
        <taxon>Alphaproteobacteria</taxon>
        <taxon>Sphingomonadales</taxon>
        <taxon>Sphingosinicellaceae</taxon>
        <taxon>Pacificimonas</taxon>
    </lineage>
</organism>
<proteinExistence type="inferred from homology"/>
<dbReference type="PANTHER" id="PTHR47234">
    <property type="match status" value="1"/>
</dbReference>
<protein>
    <submittedName>
        <fullName evidence="13">TonB-dependent receptor</fullName>
    </submittedName>
</protein>
<comment type="subcellular location">
    <subcellularLocation>
        <location evidence="1 8">Cell outer membrane</location>
        <topology evidence="1 8">Multi-pass membrane protein</topology>
    </subcellularLocation>
</comment>
<feature type="domain" description="TonB-dependent receptor plug" evidence="12">
    <location>
        <begin position="62"/>
        <end position="175"/>
    </location>
</feature>
<dbReference type="SUPFAM" id="SSF56935">
    <property type="entry name" value="Porins"/>
    <property type="match status" value="1"/>
</dbReference>
<dbReference type="PROSITE" id="PS52016">
    <property type="entry name" value="TONB_DEPENDENT_REC_3"/>
    <property type="match status" value="1"/>
</dbReference>
<dbReference type="PANTHER" id="PTHR47234:SF2">
    <property type="entry name" value="TONB-DEPENDENT RECEPTOR"/>
    <property type="match status" value="1"/>
</dbReference>
<evidence type="ECO:0000313" key="14">
    <source>
        <dbReference type="Proteomes" id="UP000011717"/>
    </source>
</evidence>
<keyword evidence="5 9" id="KW-0798">TonB box</keyword>
<dbReference type="Pfam" id="PF07715">
    <property type="entry name" value="Plug"/>
    <property type="match status" value="1"/>
</dbReference>
<dbReference type="Pfam" id="PF00593">
    <property type="entry name" value="TonB_dep_Rec_b-barrel"/>
    <property type="match status" value="1"/>
</dbReference>
<keyword evidence="13" id="KW-0675">Receptor</keyword>
<dbReference type="Proteomes" id="UP000011717">
    <property type="component" value="Unassembled WGS sequence"/>
</dbReference>
<evidence type="ECO:0000256" key="6">
    <source>
        <dbReference type="ARBA" id="ARBA00023136"/>
    </source>
</evidence>
<keyword evidence="7 8" id="KW-0998">Cell outer membrane</keyword>
<dbReference type="InterPro" id="IPR037066">
    <property type="entry name" value="Plug_dom_sf"/>
</dbReference>
<evidence type="ECO:0000256" key="2">
    <source>
        <dbReference type="ARBA" id="ARBA00022448"/>
    </source>
</evidence>
<name>M2T713_9SPHN</name>
<evidence type="ECO:0000259" key="11">
    <source>
        <dbReference type="Pfam" id="PF00593"/>
    </source>
</evidence>
<evidence type="ECO:0000256" key="10">
    <source>
        <dbReference type="SAM" id="SignalP"/>
    </source>
</evidence>
<dbReference type="InterPro" id="IPR012910">
    <property type="entry name" value="Plug_dom"/>
</dbReference>
<dbReference type="AlphaFoldDB" id="M2T713"/>
<evidence type="ECO:0000259" key="12">
    <source>
        <dbReference type="Pfam" id="PF07715"/>
    </source>
</evidence>
<dbReference type="Gene3D" id="2.40.170.20">
    <property type="entry name" value="TonB-dependent receptor, beta-barrel domain"/>
    <property type="match status" value="1"/>
</dbReference>
<keyword evidence="6 8" id="KW-0472">Membrane</keyword>
<dbReference type="Gene3D" id="2.170.130.10">
    <property type="entry name" value="TonB-dependent receptor, plug domain"/>
    <property type="match status" value="1"/>
</dbReference>
<keyword evidence="14" id="KW-1185">Reference proteome</keyword>
<evidence type="ECO:0000256" key="8">
    <source>
        <dbReference type="PROSITE-ProRule" id="PRU01360"/>
    </source>
</evidence>
<sequence length="1101" mass="118203">MRSLRAAVTCGCSYAAIALTTALSAQTPELPLNTDGEEAAGPDSSVIVVTGSRLERDPNDVAPSPITSISAQDIQQTGVVDPAEALREIPALSQSGTIVDSIERGSGGVGQATLELRGLGANRTLVLVNGKRHVAGVAGSQIVDVATIPTGLIESVEVLTGGASAVYGADAVTGVVNYILKEDFEGISASGQVGLSEEGDGFTGSADLTIGRNFAEGRGNITLSGGYSRIEELQMEDRSYAANNRIANAGLTYGSPDLRFQKGDISASSTPSFFDYFTVDNGLYPYGFSIPLPGSETYDEIFGGRAPTGAEQALIDRALAAPSNAFEAFPAFAISSNSGLVFRNDFGFFQADVNGNGIQDCEESFIGFTGFGGGGCYVTTEGGGVRIFEDGTIATATNQFGGDGAGESNSPQSLIPENERYYINLRTSFEVSSTATLFFDGKYARSDTVTQNPYNTFYDSLLIRPDNPFIPAVLQADADDAGGLRVSRDFTDLGPGFTEADRETYRFVVGIEGEMTEHLDYELYANYGHFKSDVTFSNSVLYDRLFAALDAVDEGQFLTGTPNGNIVCRSDLDGGANPYPGSEIFPVIEPGFFTFNPGDGQCAPITLFNGAQSVSQAGVDFITTPTTNKFELDQFVVAASLTGDLGTIVTLQGGAPQFAVGVEMRKEESTSRFNDFTRGILKIDTIDGSAGDFIGDISGNQALDFDASTRTFNSGGEYSVFDAFTELNLPILSGRPFFESLELAGAARFSDYSTVGQTFTWNVNGIWAPVPDIRFRATYAQAVRAPNIAELFDPAQGTVFRPIDPCDVNQIQVLRQSDPARADIRQANCLADGAPAGYTDPLTARFPGTTGGNPDLREETAKTWTAGVVLQPRFLPGLSLSADYYNIRIKDAVGSVSAQDIVDQCYDSATFPNQFCGQFDRRSDFGLAFLRQTQLNFGRIETAGVDATAIYRFGLGRNDFTLRTNVGWVDKLDYFFDPANPDAVDPELSEQGRPEWQGTFSAAWQNGPFSLRYGLQYLDSMALRGVEIETADVVAGPRGFAKEYFIHDATVGYEFSERMRLYAGVNNISDEKPFRNSSAYPVSPYGRYYFLGLSVQTANLF</sequence>
<evidence type="ECO:0000256" key="4">
    <source>
        <dbReference type="ARBA" id="ARBA00022692"/>
    </source>
</evidence>
<evidence type="ECO:0000256" key="7">
    <source>
        <dbReference type="ARBA" id="ARBA00023237"/>
    </source>
</evidence>
<feature type="domain" description="TonB-dependent receptor-like beta-barrel" evidence="11">
    <location>
        <begin position="633"/>
        <end position="1068"/>
    </location>
</feature>
<accession>M2T713</accession>
<dbReference type="InterPro" id="IPR000531">
    <property type="entry name" value="Beta-barrel_TonB"/>
</dbReference>
<dbReference type="InterPro" id="IPR039426">
    <property type="entry name" value="TonB-dep_rcpt-like"/>
</dbReference>
<keyword evidence="3 8" id="KW-1134">Transmembrane beta strand</keyword>
<comment type="caution">
    <text evidence="13">The sequence shown here is derived from an EMBL/GenBank/DDBJ whole genome shotgun (WGS) entry which is preliminary data.</text>
</comment>
<evidence type="ECO:0000256" key="1">
    <source>
        <dbReference type="ARBA" id="ARBA00004571"/>
    </source>
</evidence>
<keyword evidence="4 8" id="KW-0812">Transmembrane</keyword>
<evidence type="ECO:0000256" key="5">
    <source>
        <dbReference type="ARBA" id="ARBA00023077"/>
    </source>
</evidence>
<dbReference type="GO" id="GO:0009279">
    <property type="term" value="C:cell outer membrane"/>
    <property type="evidence" value="ECO:0007669"/>
    <property type="project" value="UniProtKB-SubCell"/>
</dbReference>
<comment type="similarity">
    <text evidence="8 9">Belongs to the TonB-dependent receptor family.</text>
</comment>
<keyword evidence="10" id="KW-0732">Signal</keyword>
<dbReference type="EMBL" id="AMRV01000008">
    <property type="protein sequence ID" value="EMD82314.1"/>
    <property type="molecule type" value="Genomic_DNA"/>
</dbReference>
<evidence type="ECO:0000313" key="13">
    <source>
        <dbReference type="EMBL" id="EMD82314.1"/>
    </source>
</evidence>
<reference evidence="13 14" key="1">
    <citation type="journal article" date="2013" name="Genome Announc.">
        <title>Draft Genome Sequence of Strain JLT2015T, Belonging to the Family Sphingomonadaceae of the Alphaproteobacteria.</title>
        <authorList>
            <person name="Tang K."/>
            <person name="Liu K."/>
            <person name="Li S."/>
            <person name="Jiao N."/>
        </authorList>
    </citation>
    <scope>NUCLEOTIDE SEQUENCE [LARGE SCALE GENOMIC DNA]</scope>
    <source>
        <strain evidence="13 14">JLT2015</strain>
    </source>
</reference>
<evidence type="ECO:0000256" key="3">
    <source>
        <dbReference type="ARBA" id="ARBA00022452"/>
    </source>
</evidence>
<evidence type="ECO:0000256" key="9">
    <source>
        <dbReference type="RuleBase" id="RU003357"/>
    </source>
</evidence>